<evidence type="ECO:0000256" key="5">
    <source>
        <dbReference type="ARBA" id="ARBA00013078"/>
    </source>
</evidence>
<comment type="similarity">
    <text evidence="4 10">Belongs to the HAD-like hydrolase superfamily. CbbY/CbbZ/Gph/YieH family.</text>
</comment>
<gene>
    <name evidence="11" type="primary">gph</name>
    <name evidence="11" type="ORF">GCM10008174_13710</name>
</gene>
<dbReference type="SFLD" id="SFLDG01135">
    <property type="entry name" value="C1.5.6:_HAD__Beta-PGM__Phospha"/>
    <property type="match status" value="1"/>
</dbReference>
<comment type="cofactor">
    <cofactor evidence="2 10">
        <name>Mg(2+)</name>
        <dbReference type="ChEBI" id="CHEBI:18420"/>
    </cofactor>
</comment>
<dbReference type="HAMAP" id="MF_00495">
    <property type="entry name" value="GPH_hydrolase_bact"/>
    <property type="match status" value="1"/>
</dbReference>
<dbReference type="InterPro" id="IPR006439">
    <property type="entry name" value="HAD-SF_hydro_IA"/>
</dbReference>
<comment type="caution">
    <text evidence="11">The sequence shown here is derived from an EMBL/GenBank/DDBJ whole genome shotgun (WGS) entry which is preliminary data.</text>
</comment>
<dbReference type="FunFam" id="3.40.50.1000:FF:000022">
    <property type="entry name" value="Phosphoglycolate phosphatase"/>
    <property type="match status" value="1"/>
</dbReference>
<evidence type="ECO:0000256" key="7">
    <source>
        <dbReference type="ARBA" id="ARBA00022801"/>
    </source>
</evidence>
<dbReference type="NCBIfam" id="TIGR01549">
    <property type="entry name" value="HAD-SF-IA-v1"/>
    <property type="match status" value="1"/>
</dbReference>
<keyword evidence="8 10" id="KW-0460">Magnesium</keyword>
<evidence type="ECO:0000256" key="9">
    <source>
        <dbReference type="ARBA" id="ARBA00023277"/>
    </source>
</evidence>
<dbReference type="Gene3D" id="3.40.50.1000">
    <property type="entry name" value="HAD superfamily/HAD-like"/>
    <property type="match status" value="1"/>
</dbReference>
<dbReference type="InterPro" id="IPR037512">
    <property type="entry name" value="PGPase_prok"/>
</dbReference>
<evidence type="ECO:0000313" key="12">
    <source>
        <dbReference type="Proteomes" id="UP001143309"/>
    </source>
</evidence>
<keyword evidence="7 10" id="KW-0378">Hydrolase</keyword>
<dbReference type="GO" id="GO:0046872">
    <property type="term" value="F:metal ion binding"/>
    <property type="evidence" value="ECO:0007669"/>
    <property type="project" value="UniProtKB-KW"/>
</dbReference>
<protein>
    <recommendedName>
        <fullName evidence="5 10">Phosphoglycolate phosphatase</fullName>
        <shortName evidence="10">PGP</shortName>
        <shortName evidence="10">PGPase</shortName>
        <ecNumber evidence="5 10">3.1.3.18</ecNumber>
    </recommendedName>
</protein>
<dbReference type="PANTHER" id="PTHR43434">
    <property type="entry name" value="PHOSPHOGLYCOLATE PHOSPHATASE"/>
    <property type="match status" value="1"/>
</dbReference>
<dbReference type="AlphaFoldDB" id="A0A9W6N6R2"/>
<keyword evidence="12" id="KW-1185">Reference proteome</keyword>
<evidence type="ECO:0000256" key="2">
    <source>
        <dbReference type="ARBA" id="ARBA00001946"/>
    </source>
</evidence>
<dbReference type="GO" id="GO:0005975">
    <property type="term" value="P:carbohydrate metabolic process"/>
    <property type="evidence" value="ECO:0007669"/>
    <property type="project" value="InterPro"/>
</dbReference>
<evidence type="ECO:0000256" key="3">
    <source>
        <dbReference type="ARBA" id="ARBA00004818"/>
    </source>
</evidence>
<dbReference type="PRINTS" id="PR00413">
    <property type="entry name" value="HADHALOGNASE"/>
</dbReference>
<keyword evidence="9 10" id="KW-0119">Carbohydrate metabolism</keyword>
<comment type="pathway">
    <text evidence="3 10">Organic acid metabolism; glycolate biosynthesis; glycolate from 2-phosphoglycolate: step 1/1.</text>
</comment>
<evidence type="ECO:0000256" key="4">
    <source>
        <dbReference type="ARBA" id="ARBA00006171"/>
    </source>
</evidence>
<feature type="binding site" evidence="10">
    <location>
        <position position="17"/>
    </location>
    <ligand>
        <name>Mg(2+)</name>
        <dbReference type="ChEBI" id="CHEBI:18420"/>
    </ligand>
</feature>
<evidence type="ECO:0000256" key="1">
    <source>
        <dbReference type="ARBA" id="ARBA00000830"/>
    </source>
</evidence>
<evidence type="ECO:0000256" key="8">
    <source>
        <dbReference type="ARBA" id="ARBA00022842"/>
    </source>
</evidence>
<dbReference type="GO" id="GO:0006281">
    <property type="term" value="P:DNA repair"/>
    <property type="evidence" value="ECO:0007669"/>
    <property type="project" value="TreeGrafter"/>
</dbReference>
<dbReference type="EC" id="3.1.3.18" evidence="5 10"/>
<dbReference type="InterPro" id="IPR050155">
    <property type="entry name" value="HAD-like_hydrolase_sf"/>
</dbReference>
<dbReference type="SFLD" id="SFLDS00003">
    <property type="entry name" value="Haloacid_Dehalogenase"/>
    <property type="match status" value="1"/>
</dbReference>
<dbReference type="InterPro" id="IPR036412">
    <property type="entry name" value="HAD-like_sf"/>
</dbReference>
<reference evidence="11" key="2">
    <citation type="submission" date="2023-01" db="EMBL/GenBank/DDBJ databases">
        <authorList>
            <person name="Sun Q."/>
            <person name="Evtushenko L."/>
        </authorList>
    </citation>
    <scope>NUCLEOTIDE SEQUENCE</scope>
    <source>
        <strain evidence="11">VKM B-2748</strain>
    </source>
</reference>
<comment type="function">
    <text evidence="10">Specifically catalyzes the dephosphorylation of 2-phosphoglycolate. Is involved in the dissimilation of the intracellular 2-phosphoglycolate formed during the DNA repair of 3'-phosphoglycolate ends, a major class of DNA lesions induced by oxidative stress.</text>
</comment>
<dbReference type="RefSeq" id="WP_271200131.1">
    <property type="nucleotide sequence ID" value="NZ_BSFL01000002.1"/>
</dbReference>
<evidence type="ECO:0000313" key="11">
    <source>
        <dbReference type="EMBL" id="GLK79630.1"/>
    </source>
</evidence>
<dbReference type="SFLD" id="SFLDG01129">
    <property type="entry name" value="C1.5:_HAD__Beta-PGM__Phosphata"/>
    <property type="match status" value="1"/>
</dbReference>
<proteinExistence type="inferred from homology"/>
<dbReference type="InterPro" id="IPR023198">
    <property type="entry name" value="PGP-like_dom2"/>
</dbReference>
<dbReference type="GO" id="GO:0008967">
    <property type="term" value="F:phosphoglycolate phosphatase activity"/>
    <property type="evidence" value="ECO:0007669"/>
    <property type="project" value="UniProtKB-UniRule"/>
</dbReference>
<reference evidence="11" key="1">
    <citation type="journal article" date="2014" name="Int. J. Syst. Evol. Microbiol.">
        <title>Complete genome sequence of Corynebacterium casei LMG S-19264T (=DSM 44701T), isolated from a smear-ripened cheese.</title>
        <authorList>
            <consortium name="US DOE Joint Genome Institute (JGI-PGF)"/>
            <person name="Walter F."/>
            <person name="Albersmeier A."/>
            <person name="Kalinowski J."/>
            <person name="Ruckert C."/>
        </authorList>
    </citation>
    <scope>NUCLEOTIDE SEQUENCE</scope>
    <source>
        <strain evidence="11">VKM B-2748</strain>
    </source>
</reference>
<dbReference type="Gene3D" id="1.10.150.240">
    <property type="entry name" value="Putative phosphatase, domain 2"/>
    <property type="match status" value="1"/>
</dbReference>
<dbReference type="EMBL" id="BSFL01000002">
    <property type="protein sequence ID" value="GLK79630.1"/>
    <property type="molecule type" value="Genomic_DNA"/>
</dbReference>
<dbReference type="GO" id="GO:0005829">
    <property type="term" value="C:cytosol"/>
    <property type="evidence" value="ECO:0007669"/>
    <property type="project" value="TreeGrafter"/>
</dbReference>
<feature type="binding site" evidence="10">
    <location>
        <position position="15"/>
    </location>
    <ligand>
        <name>Mg(2+)</name>
        <dbReference type="ChEBI" id="CHEBI:18420"/>
    </ligand>
</feature>
<dbReference type="NCBIfam" id="TIGR01509">
    <property type="entry name" value="HAD-SF-IA-v3"/>
    <property type="match status" value="1"/>
</dbReference>
<dbReference type="GO" id="GO:0046295">
    <property type="term" value="P:glycolate biosynthetic process"/>
    <property type="evidence" value="ECO:0007669"/>
    <property type="project" value="UniProtKB-UniRule"/>
</dbReference>
<keyword evidence="6 10" id="KW-0479">Metal-binding</keyword>
<evidence type="ECO:0000256" key="10">
    <source>
        <dbReference type="HAMAP-Rule" id="MF_00495"/>
    </source>
</evidence>
<feature type="binding site" evidence="10">
    <location>
        <position position="177"/>
    </location>
    <ligand>
        <name>Mg(2+)</name>
        <dbReference type="ChEBI" id="CHEBI:18420"/>
    </ligand>
</feature>
<dbReference type="SUPFAM" id="SSF56784">
    <property type="entry name" value="HAD-like"/>
    <property type="match status" value="1"/>
</dbReference>
<name>A0A9W6N6R2_9HYPH</name>
<sequence length="230" mass="24007">MPLASPPAPLTVVFDLDGTLVESAPDLVEALAAAMAAEGLPRLPADEVRGMMGAGARALVERGLRAEGVDLPEERMLELYRVFLDHYDAHIADRSHLFPGAEAALDRLAASGAKLAICTNKLERFAVKLLGELGAADRFGAIVGGDTFGVAKPDPKPLIGAIERVGGDPARAVMIGDSATDVETAKAAGIPSVVMSFGYTTTPPRELGGDVVIDHFDELDDALRRLGLAA</sequence>
<dbReference type="Pfam" id="PF00702">
    <property type="entry name" value="Hydrolase"/>
    <property type="match status" value="1"/>
</dbReference>
<organism evidence="11 12">
    <name type="scientific">Methylopila turkensis</name>
    <dbReference type="NCBI Taxonomy" id="1437816"/>
    <lineage>
        <taxon>Bacteria</taxon>
        <taxon>Pseudomonadati</taxon>
        <taxon>Pseudomonadota</taxon>
        <taxon>Alphaproteobacteria</taxon>
        <taxon>Hyphomicrobiales</taxon>
        <taxon>Methylopilaceae</taxon>
        <taxon>Methylopila</taxon>
    </lineage>
</organism>
<dbReference type="Proteomes" id="UP001143309">
    <property type="component" value="Unassembled WGS sequence"/>
</dbReference>
<evidence type="ECO:0000256" key="6">
    <source>
        <dbReference type="ARBA" id="ARBA00022723"/>
    </source>
</evidence>
<dbReference type="NCBIfam" id="TIGR01449">
    <property type="entry name" value="PGP_bact"/>
    <property type="match status" value="1"/>
</dbReference>
<dbReference type="PANTHER" id="PTHR43434:SF1">
    <property type="entry name" value="PHOSPHOGLYCOLATE PHOSPHATASE"/>
    <property type="match status" value="1"/>
</dbReference>
<feature type="active site" description="Nucleophile" evidence="10">
    <location>
        <position position="15"/>
    </location>
</feature>
<accession>A0A9W6N6R2</accession>
<comment type="catalytic activity">
    <reaction evidence="1 10">
        <text>2-phosphoglycolate + H2O = glycolate + phosphate</text>
        <dbReference type="Rhea" id="RHEA:14369"/>
        <dbReference type="ChEBI" id="CHEBI:15377"/>
        <dbReference type="ChEBI" id="CHEBI:29805"/>
        <dbReference type="ChEBI" id="CHEBI:43474"/>
        <dbReference type="ChEBI" id="CHEBI:58033"/>
        <dbReference type="EC" id="3.1.3.18"/>
    </reaction>
</comment>
<dbReference type="InterPro" id="IPR023214">
    <property type="entry name" value="HAD_sf"/>
</dbReference>